<dbReference type="Gene3D" id="3.40.50.10140">
    <property type="entry name" value="Toll/interleukin-1 receptor homology (TIR) domain"/>
    <property type="match status" value="1"/>
</dbReference>
<name>L0A8N3_DEIPD</name>
<dbReference type="EMBL" id="CP003384">
    <property type="protein sequence ID" value="AFZ69779.1"/>
    <property type="molecule type" value="Genomic_DNA"/>
</dbReference>
<accession>L0A8N3</accession>
<dbReference type="SUPFAM" id="SSF52200">
    <property type="entry name" value="Toll/Interleukin receptor TIR domain"/>
    <property type="match status" value="1"/>
</dbReference>
<protein>
    <submittedName>
        <fullName evidence="2">SEFIR domain-containing protein</fullName>
    </submittedName>
</protein>
<dbReference type="AlphaFoldDB" id="L0A8N3"/>
<dbReference type="InterPro" id="IPR035897">
    <property type="entry name" value="Toll_tir_struct_dom_sf"/>
</dbReference>
<proteinExistence type="predicted"/>
<dbReference type="InterPro" id="IPR013568">
    <property type="entry name" value="SEFIR_dom"/>
</dbReference>
<feature type="domain" description="SEFIR" evidence="1">
    <location>
        <begin position="9"/>
        <end position="142"/>
    </location>
</feature>
<evidence type="ECO:0000313" key="3">
    <source>
        <dbReference type="Proteomes" id="UP000010467"/>
    </source>
</evidence>
<keyword evidence="3" id="KW-1185">Reference proteome</keyword>
<dbReference type="Proteomes" id="UP000010467">
    <property type="component" value="Plasmid pDEIPE02"/>
</dbReference>
<dbReference type="KEGG" id="dpd:Deipe_4451"/>
<dbReference type="Pfam" id="PF08357">
    <property type="entry name" value="SEFIR"/>
    <property type="match status" value="1"/>
</dbReference>
<dbReference type="OrthoDB" id="5149141at2"/>
<sequence length="142" mass="16147">MNLMTTPTQPKIFISYSWTSEEHAERVRDLADRLLASGIDVLLDQYDLKEGQDKYHFMERSVSDKTVTKVVMICDQRYAERADERAGGVGHESTIISPQVYNQSTDKESKFVPVIFQNDDQGNPLSTPHLELSAVLEREKVA</sequence>
<gene>
    <name evidence="2" type="ordered locus">Deipe_4451</name>
</gene>
<organism evidence="2 3">
    <name type="scientific">Deinococcus peraridilitoris (strain DSM 19664 / LMG 22246 / CIP 109416 / KR-200)</name>
    <dbReference type="NCBI Taxonomy" id="937777"/>
    <lineage>
        <taxon>Bacteria</taxon>
        <taxon>Thermotogati</taxon>
        <taxon>Deinococcota</taxon>
        <taxon>Deinococci</taxon>
        <taxon>Deinococcales</taxon>
        <taxon>Deinococcaceae</taxon>
        <taxon>Deinococcus</taxon>
    </lineage>
</organism>
<keyword evidence="2" id="KW-0614">Plasmid</keyword>
<reference evidence="3" key="1">
    <citation type="submission" date="2012-03" db="EMBL/GenBank/DDBJ databases">
        <title>Complete sequence of plasmid 2 of Deinococcus peraridilitoris DSM 19664.</title>
        <authorList>
            <person name="Lucas S."/>
            <person name="Copeland A."/>
            <person name="Lapidus A."/>
            <person name="Glavina del Rio T."/>
            <person name="Dalin E."/>
            <person name="Tice H."/>
            <person name="Bruce D."/>
            <person name="Goodwin L."/>
            <person name="Pitluck S."/>
            <person name="Peters L."/>
            <person name="Mikhailova N."/>
            <person name="Lu M."/>
            <person name="Kyrpides N."/>
            <person name="Mavromatis K."/>
            <person name="Ivanova N."/>
            <person name="Brettin T."/>
            <person name="Detter J.C."/>
            <person name="Han C."/>
            <person name="Larimer F."/>
            <person name="Land M."/>
            <person name="Hauser L."/>
            <person name="Markowitz V."/>
            <person name="Cheng J.-F."/>
            <person name="Hugenholtz P."/>
            <person name="Woyke T."/>
            <person name="Wu D."/>
            <person name="Pukall R."/>
            <person name="Steenblock K."/>
            <person name="Brambilla E."/>
            <person name="Klenk H.-P."/>
            <person name="Eisen J.A."/>
        </authorList>
    </citation>
    <scope>NUCLEOTIDE SEQUENCE [LARGE SCALE GENOMIC DNA]</scope>
    <source>
        <strain evidence="3">DSM 19664 / LMG 22246 / CIP 109416 / KR-200</strain>
        <plasmid evidence="3">Plasmid pDEIPE02</plasmid>
    </source>
</reference>
<dbReference type="PROSITE" id="PS51534">
    <property type="entry name" value="SEFIR"/>
    <property type="match status" value="1"/>
</dbReference>
<dbReference type="HOGENOM" id="CLU_1812606_0_0_0"/>
<evidence type="ECO:0000313" key="2">
    <source>
        <dbReference type="EMBL" id="AFZ69779.1"/>
    </source>
</evidence>
<evidence type="ECO:0000259" key="1">
    <source>
        <dbReference type="PROSITE" id="PS51534"/>
    </source>
</evidence>
<geneLocation type="plasmid" evidence="2 3">
    <name>pDEIPE02</name>
</geneLocation>